<feature type="domain" description="Methyltransferase small" evidence="6">
    <location>
        <begin position="79"/>
        <end position="171"/>
    </location>
</feature>
<evidence type="ECO:0000256" key="1">
    <source>
        <dbReference type="ARBA" id="ARBA00012771"/>
    </source>
</evidence>
<dbReference type="SUPFAM" id="SSF53335">
    <property type="entry name" value="S-adenosyl-L-methionine-dependent methyltransferases"/>
    <property type="match status" value="1"/>
</dbReference>
<dbReference type="EC" id="2.1.1.297" evidence="1"/>
<dbReference type="PANTHER" id="PTHR18895:SF74">
    <property type="entry name" value="MTRF1L RELEASE FACTOR GLUTAMINE METHYLTRANSFERASE"/>
    <property type="match status" value="1"/>
</dbReference>
<dbReference type="Gene3D" id="3.40.50.150">
    <property type="entry name" value="Vaccinia Virus protein VP39"/>
    <property type="match status" value="1"/>
</dbReference>
<evidence type="ECO:0000313" key="7">
    <source>
        <dbReference type="EMBL" id="QOR72459.1"/>
    </source>
</evidence>
<accession>A0A7M1SY31</accession>
<evidence type="ECO:0000313" key="8">
    <source>
        <dbReference type="Proteomes" id="UP000593758"/>
    </source>
</evidence>
<dbReference type="GO" id="GO:0032259">
    <property type="term" value="P:methylation"/>
    <property type="evidence" value="ECO:0007669"/>
    <property type="project" value="UniProtKB-KW"/>
</dbReference>
<dbReference type="AlphaFoldDB" id="A0A7M1SY31"/>
<dbReference type="InterPro" id="IPR004556">
    <property type="entry name" value="HemK-like"/>
</dbReference>
<gene>
    <name evidence="7" type="ORF">IM660_09660</name>
</gene>
<dbReference type="InterPro" id="IPR029063">
    <property type="entry name" value="SAM-dependent_MTases_sf"/>
</dbReference>
<dbReference type="EMBL" id="CP063169">
    <property type="protein sequence ID" value="QOR72459.1"/>
    <property type="molecule type" value="Genomic_DNA"/>
</dbReference>
<evidence type="ECO:0000259" key="6">
    <source>
        <dbReference type="Pfam" id="PF05175"/>
    </source>
</evidence>
<dbReference type="Proteomes" id="UP000593758">
    <property type="component" value="Chromosome"/>
</dbReference>
<evidence type="ECO:0000256" key="4">
    <source>
        <dbReference type="ARBA" id="ARBA00022691"/>
    </source>
</evidence>
<dbReference type="InterPro" id="IPR050320">
    <property type="entry name" value="N5-glutamine_MTase"/>
</dbReference>
<keyword evidence="4" id="KW-0949">S-adenosyl-L-methionine</keyword>
<dbReference type="GO" id="GO:0008276">
    <property type="term" value="F:protein methyltransferase activity"/>
    <property type="evidence" value="ECO:0007669"/>
    <property type="project" value="InterPro"/>
</dbReference>
<dbReference type="CDD" id="cd02440">
    <property type="entry name" value="AdoMet_MTases"/>
    <property type="match status" value="1"/>
</dbReference>
<sequence length="255" mass="27258">MRRERRPELVRQLRAAGCVFAEEEAALLEAAASDPVQLERLVARRTAGEPLELVLGWVDFDGIRLGTAAGVFVPRARTQHLVEVAAALAPTGGVVADVCCGIGAVAAALGRRRPDLRLIACDVDPAATCAARHNLPGIDVVTGDLLEALPVTERGRLDMVVANTPYVPTDELHTMPREAREHEPALALDGGSDGLDVQRRLAVQARTWMAPGAALLTEIAADQWPAARDLFQAAGWVVRWRPSEHWGSAVVVATA</sequence>
<reference evidence="7 8" key="1">
    <citation type="submission" date="2020-10" db="EMBL/GenBank/DDBJ databases">
        <title>Haloactinobacterium sp. RN3S43, a bacterium isolated from saline soil.</title>
        <authorList>
            <person name="Sun J.-Q."/>
        </authorList>
    </citation>
    <scope>NUCLEOTIDE SEQUENCE [LARGE SCALE GENOMIC DNA]</scope>
    <source>
        <strain evidence="7 8">RN3S43</strain>
    </source>
</reference>
<dbReference type="Pfam" id="PF05175">
    <property type="entry name" value="MTS"/>
    <property type="match status" value="1"/>
</dbReference>
<organism evidence="7 8">
    <name type="scientific">Ruania alkalisoli</name>
    <dbReference type="NCBI Taxonomy" id="2779775"/>
    <lineage>
        <taxon>Bacteria</taxon>
        <taxon>Bacillati</taxon>
        <taxon>Actinomycetota</taxon>
        <taxon>Actinomycetes</taxon>
        <taxon>Micrococcales</taxon>
        <taxon>Ruaniaceae</taxon>
        <taxon>Ruania</taxon>
    </lineage>
</organism>
<evidence type="ECO:0000256" key="2">
    <source>
        <dbReference type="ARBA" id="ARBA00022603"/>
    </source>
</evidence>
<name>A0A7M1SY31_9MICO</name>
<keyword evidence="2" id="KW-0489">Methyltransferase</keyword>
<dbReference type="NCBIfam" id="TIGR00536">
    <property type="entry name" value="hemK_fam"/>
    <property type="match status" value="1"/>
</dbReference>
<keyword evidence="3" id="KW-0808">Transferase</keyword>
<proteinExistence type="predicted"/>
<dbReference type="RefSeq" id="WP_193499096.1">
    <property type="nucleotide sequence ID" value="NZ_CP063169.1"/>
</dbReference>
<evidence type="ECO:0000256" key="5">
    <source>
        <dbReference type="ARBA" id="ARBA00048391"/>
    </source>
</evidence>
<evidence type="ECO:0000256" key="3">
    <source>
        <dbReference type="ARBA" id="ARBA00022679"/>
    </source>
</evidence>
<comment type="catalytic activity">
    <reaction evidence="5">
        <text>L-glutaminyl-[peptide chain release factor] + S-adenosyl-L-methionine = N(5)-methyl-L-glutaminyl-[peptide chain release factor] + S-adenosyl-L-homocysteine + H(+)</text>
        <dbReference type="Rhea" id="RHEA:42896"/>
        <dbReference type="Rhea" id="RHEA-COMP:10271"/>
        <dbReference type="Rhea" id="RHEA-COMP:10272"/>
        <dbReference type="ChEBI" id="CHEBI:15378"/>
        <dbReference type="ChEBI" id="CHEBI:30011"/>
        <dbReference type="ChEBI" id="CHEBI:57856"/>
        <dbReference type="ChEBI" id="CHEBI:59789"/>
        <dbReference type="ChEBI" id="CHEBI:61891"/>
        <dbReference type="EC" id="2.1.1.297"/>
    </reaction>
</comment>
<dbReference type="InterPro" id="IPR007848">
    <property type="entry name" value="Small_mtfrase_dom"/>
</dbReference>
<dbReference type="PANTHER" id="PTHR18895">
    <property type="entry name" value="HEMK METHYLTRANSFERASE"/>
    <property type="match status" value="1"/>
</dbReference>
<dbReference type="NCBIfam" id="TIGR03704">
    <property type="entry name" value="PrmC_rel_meth"/>
    <property type="match status" value="1"/>
</dbReference>
<protein>
    <recommendedName>
        <fullName evidence="1">peptide chain release factor N(5)-glutamine methyltransferase</fullName>
        <ecNumber evidence="1">2.1.1.297</ecNumber>
    </recommendedName>
</protein>
<dbReference type="KEGG" id="halt:IM660_09660"/>
<keyword evidence="8" id="KW-1185">Reference proteome</keyword>
<dbReference type="InterPro" id="IPR022446">
    <property type="entry name" value="MeTrfrase_put"/>
</dbReference>